<keyword evidence="1" id="KW-0812">Transmembrane</keyword>
<dbReference type="EMBL" id="JNAR01000001">
    <property type="protein sequence ID" value="KGG10969.1"/>
    <property type="molecule type" value="Genomic_DNA"/>
</dbReference>
<sequence length="174" mass="20250">MKKNKIMKEKFETLFSVKSSLISLYIALTFPIAFISSDQLKIPSLFFFILGLFLISNITSDYVETCEKKITYKTSFISKVLGKKNWEIFWEEIKFIKSFPTSQGSKVFYFIDVKGKGFLIPQRIENFDNFLGKIEEKTNIKTESINYLSPLWTYKLLTILSVLMLVGEISLFLL</sequence>
<evidence type="ECO:0000313" key="2">
    <source>
        <dbReference type="EMBL" id="KGG10969.1"/>
    </source>
</evidence>
<keyword evidence="1" id="KW-0472">Membrane</keyword>
<protein>
    <submittedName>
        <fullName evidence="2">Uncharacterized protein</fullName>
    </submittedName>
</protein>
<keyword evidence="1" id="KW-1133">Transmembrane helix</keyword>
<reference evidence="3" key="1">
    <citation type="journal article" date="2014" name="Sci. Data">
        <title>Genomes of diverse isolates of the marine cyanobacterium Prochlorococcus.</title>
        <authorList>
            <person name="Biller S."/>
            <person name="Berube P."/>
            <person name="Thompson J."/>
            <person name="Kelly L."/>
            <person name="Roggensack S."/>
            <person name="Awad L."/>
            <person name="Roache-Johnson K."/>
            <person name="Ding H."/>
            <person name="Giovannoni S.J."/>
            <person name="Moore L.R."/>
            <person name="Chisholm S.W."/>
        </authorList>
    </citation>
    <scope>NUCLEOTIDE SEQUENCE [LARGE SCALE GENOMIC DNA]</scope>
</reference>
<feature type="transmembrane region" description="Helical" evidence="1">
    <location>
        <begin position="151"/>
        <end position="173"/>
    </location>
</feature>
<organism evidence="2 3">
    <name type="scientific">Prochlorococcus marinus str. MIT 9401</name>
    <dbReference type="NCBI Taxonomy" id="167551"/>
    <lineage>
        <taxon>Bacteria</taxon>
        <taxon>Bacillati</taxon>
        <taxon>Cyanobacteriota</taxon>
        <taxon>Cyanophyceae</taxon>
        <taxon>Synechococcales</taxon>
        <taxon>Prochlorococcaceae</taxon>
        <taxon>Prochlorococcus</taxon>
    </lineage>
</organism>
<feature type="transmembrane region" description="Helical" evidence="1">
    <location>
        <begin position="20"/>
        <end position="36"/>
    </location>
</feature>
<accession>A0A0A2BEB4</accession>
<proteinExistence type="predicted"/>
<dbReference type="Proteomes" id="UP000030481">
    <property type="component" value="Unassembled WGS sequence"/>
</dbReference>
<comment type="caution">
    <text evidence="2">The sequence shown here is derived from an EMBL/GenBank/DDBJ whole genome shotgun (WGS) entry which is preliminary data.</text>
</comment>
<evidence type="ECO:0000256" key="1">
    <source>
        <dbReference type="SAM" id="Phobius"/>
    </source>
</evidence>
<feature type="transmembrane region" description="Helical" evidence="1">
    <location>
        <begin position="42"/>
        <end position="63"/>
    </location>
</feature>
<name>A0A0A2BEB4_PROMR</name>
<evidence type="ECO:0000313" key="3">
    <source>
        <dbReference type="Proteomes" id="UP000030481"/>
    </source>
</evidence>
<dbReference type="AlphaFoldDB" id="A0A0A2BEB4"/>
<gene>
    <name evidence="2" type="ORF">EV01_0008</name>
</gene>